<dbReference type="InterPro" id="IPR003877">
    <property type="entry name" value="SPRY_dom"/>
</dbReference>
<dbReference type="AlphaFoldDB" id="A0AAD9NII8"/>
<dbReference type="Pfam" id="PF00622">
    <property type="entry name" value="SPRY"/>
    <property type="match status" value="1"/>
</dbReference>
<dbReference type="InterPro" id="IPR013320">
    <property type="entry name" value="ConA-like_dom_sf"/>
</dbReference>
<sequence>MAEITNFKAANSLSRRHSHFEVRLSHMGKKREMGIGLVHSNYRVERMPGWEEGSIGWHFERGKVFVEENKGQEEATAEVFEGDIVGCGFDVKDVQFDDAGIPCSNQRLSVYFTRNGGEVLRQEFYYRGGGLHPAIGMSCMGSKVELLNLLDPLVFEVNLTKCVYLYSTK</sequence>
<evidence type="ECO:0000313" key="3">
    <source>
        <dbReference type="Proteomes" id="UP001209878"/>
    </source>
</evidence>
<gene>
    <name evidence="2" type="ORF">NP493_1052g00022</name>
</gene>
<dbReference type="InterPro" id="IPR043136">
    <property type="entry name" value="B30.2/SPRY_sf"/>
</dbReference>
<dbReference type="InterPro" id="IPR001870">
    <property type="entry name" value="B30.2/SPRY"/>
</dbReference>
<keyword evidence="3" id="KW-1185">Reference proteome</keyword>
<dbReference type="Proteomes" id="UP001209878">
    <property type="component" value="Unassembled WGS sequence"/>
</dbReference>
<accession>A0AAD9NII8</accession>
<dbReference type="EMBL" id="JAODUO010001049">
    <property type="protein sequence ID" value="KAK2171592.1"/>
    <property type="molecule type" value="Genomic_DNA"/>
</dbReference>
<dbReference type="PROSITE" id="PS50188">
    <property type="entry name" value="B302_SPRY"/>
    <property type="match status" value="1"/>
</dbReference>
<evidence type="ECO:0000313" key="2">
    <source>
        <dbReference type="EMBL" id="KAK2171592.1"/>
    </source>
</evidence>
<comment type="caution">
    <text evidence="2">The sequence shown here is derived from an EMBL/GenBank/DDBJ whole genome shotgun (WGS) entry which is preliminary data.</text>
</comment>
<organism evidence="2 3">
    <name type="scientific">Ridgeia piscesae</name>
    <name type="common">Tubeworm</name>
    <dbReference type="NCBI Taxonomy" id="27915"/>
    <lineage>
        <taxon>Eukaryota</taxon>
        <taxon>Metazoa</taxon>
        <taxon>Spiralia</taxon>
        <taxon>Lophotrochozoa</taxon>
        <taxon>Annelida</taxon>
        <taxon>Polychaeta</taxon>
        <taxon>Sedentaria</taxon>
        <taxon>Canalipalpata</taxon>
        <taxon>Sabellida</taxon>
        <taxon>Siboglinidae</taxon>
        <taxon>Ridgeia</taxon>
    </lineage>
</organism>
<protein>
    <recommendedName>
        <fullName evidence="1">B30.2/SPRY domain-containing protein</fullName>
    </recommendedName>
</protein>
<feature type="domain" description="B30.2/SPRY" evidence="1">
    <location>
        <begin position="1"/>
        <end position="153"/>
    </location>
</feature>
<dbReference type="SMART" id="SM00449">
    <property type="entry name" value="SPRY"/>
    <property type="match status" value="1"/>
</dbReference>
<name>A0AAD9NII8_RIDPI</name>
<dbReference type="SUPFAM" id="SSF49899">
    <property type="entry name" value="Concanavalin A-like lectins/glucanases"/>
    <property type="match status" value="1"/>
</dbReference>
<proteinExistence type="predicted"/>
<evidence type="ECO:0000259" key="1">
    <source>
        <dbReference type="PROSITE" id="PS50188"/>
    </source>
</evidence>
<reference evidence="2" key="1">
    <citation type="journal article" date="2023" name="Mol. Biol. Evol.">
        <title>Third-Generation Sequencing Reveals the Adaptive Role of the Epigenome in Three Deep-Sea Polychaetes.</title>
        <authorList>
            <person name="Perez M."/>
            <person name="Aroh O."/>
            <person name="Sun Y."/>
            <person name="Lan Y."/>
            <person name="Juniper S.K."/>
            <person name="Young C.R."/>
            <person name="Angers B."/>
            <person name="Qian P.Y."/>
        </authorList>
    </citation>
    <scope>NUCLEOTIDE SEQUENCE</scope>
    <source>
        <strain evidence="2">R07B-5</strain>
    </source>
</reference>
<dbReference type="Gene3D" id="2.60.120.920">
    <property type="match status" value="1"/>
</dbReference>